<organism evidence="1 2">
    <name type="scientific">Bartonella henselae</name>
    <name type="common">Rochalimaea henselae</name>
    <dbReference type="NCBI Taxonomy" id="38323"/>
    <lineage>
        <taxon>Bacteria</taxon>
        <taxon>Pseudomonadati</taxon>
        <taxon>Pseudomonadota</taxon>
        <taxon>Alphaproteobacteria</taxon>
        <taxon>Hyphomicrobiales</taxon>
        <taxon>Bartonellaceae</taxon>
        <taxon>Bartonella</taxon>
    </lineage>
</organism>
<dbReference type="KEGG" id="bhn:PRJBM_00118"/>
<reference evidence="2" key="1">
    <citation type="submission" date="2013-11" db="EMBL/GenBank/DDBJ databases">
        <title>Genome sequencing of Bartonella spp. isolated from human blood.</title>
        <authorList>
            <person name="Raoult D."/>
        </authorList>
    </citation>
    <scope>NUCLEOTIDE SEQUENCE</scope>
    <source>
        <strain evidence="2">BM1374165</strain>
    </source>
</reference>
<dbReference type="AlphaFoldDB" id="X5M5L2"/>
<dbReference type="EMBL" id="HG969191">
    <property type="protein sequence ID" value="CDO46148.1"/>
    <property type="molecule type" value="Genomic_DNA"/>
</dbReference>
<accession>X5M5L2</accession>
<protein>
    <submittedName>
        <fullName evidence="1">Uncharacterized protein</fullName>
    </submittedName>
</protein>
<proteinExistence type="predicted"/>
<evidence type="ECO:0000313" key="1">
    <source>
        <dbReference type="EMBL" id="CDO46148.1"/>
    </source>
</evidence>
<dbReference type="Proteomes" id="UP000019801">
    <property type="component" value="Chromosome I"/>
</dbReference>
<sequence>MQEVKIKSKTPTNRYKPADNKQRMRKIIDSIHFFFSKFTNNKESLQIKKKK</sequence>
<dbReference type="STRING" id="38323.BM1374165_00120"/>
<evidence type="ECO:0000313" key="2">
    <source>
        <dbReference type="Proteomes" id="UP000019801"/>
    </source>
</evidence>
<name>X5M5L2_BARHN</name>
<dbReference type="KEGG" id="bhs:BM1374165_00120"/>
<dbReference type="PATRIC" id="fig|38323.3.peg.136"/>
<gene>
    <name evidence="1" type="ORF">BM1374165_00120</name>
</gene>